<dbReference type="GeneID" id="34596929"/>
<dbReference type="RefSeq" id="XP_022515851.1">
    <property type="nucleotide sequence ID" value="XM_022651733.1"/>
</dbReference>
<dbReference type="SUPFAM" id="SSF51905">
    <property type="entry name" value="FAD/NAD(P)-binding domain"/>
    <property type="match status" value="2"/>
</dbReference>
<dbReference type="InterPro" id="IPR036188">
    <property type="entry name" value="FAD/NAD-bd_sf"/>
</dbReference>
<dbReference type="EMBL" id="LVKK01000007">
    <property type="protein sequence ID" value="OAG43899.1"/>
    <property type="molecule type" value="Genomic_DNA"/>
</dbReference>
<dbReference type="InterPro" id="IPR020946">
    <property type="entry name" value="Flavin_mOase-like"/>
</dbReference>
<comment type="cofactor">
    <cofactor evidence="1">
        <name>FAD</name>
        <dbReference type="ChEBI" id="CHEBI:57692"/>
    </cofactor>
</comment>
<dbReference type="OrthoDB" id="74360at2759"/>
<evidence type="ECO:0000256" key="1">
    <source>
        <dbReference type="ARBA" id="ARBA00001974"/>
    </source>
</evidence>
<keyword evidence="7" id="KW-1185">Reference proteome</keyword>
<organism evidence="6 7">
    <name type="scientific">Fonsecaea monophora</name>
    <dbReference type="NCBI Taxonomy" id="254056"/>
    <lineage>
        <taxon>Eukaryota</taxon>
        <taxon>Fungi</taxon>
        <taxon>Dikarya</taxon>
        <taxon>Ascomycota</taxon>
        <taxon>Pezizomycotina</taxon>
        <taxon>Eurotiomycetes</taxon>
        <taxon>Chaetothyriomycetidae</taxon>
        <taxon>Chaetothyriales</taxon>
        <taxon>Herpotrichiellaceae</taxon>
        <taxon>Fonsecaea</taxon>
    </lineage>
</organism>
<evidence type="ECO:0000256" key="3">
    <source>
        <dbReference type="ARBA" id="ARBA00022630"/>
    </source>
</evidence>
<dbReference type="Pfam" id="PF00743">
    <property type="entry name" value="FMO-like"/>
    <property type="match status" value="1"/>
</dbReference>
<comment type="caution">
    <text evidence="6">The sequence shown here is derived from an EMBL/GenBank/DDBJ whole genome shotgun (WGS) entry which is preliminary data.</text>
</comment>
<evidence type="ECO:0000256" key="2">
    <source>
        <dbReference type="ARBA" id="ARBA00010139"/>
    </source>
</evidence>
<sequence length="589" mass="66909">MAVQLVQDEEIPKANGIAVPPENYPALYNWPTTNENGYSINEVPSGTARKLRIICAGAGASGINLAKFAQDRLQNVDLVIYEKNNDVAGTWWENKYPGCACDIPSVTYQFSWNPEVWSKYYAEASEIFAYFKGVVDKFDLWKYIKLSHEVQRADWDEETGLWNLKIRDLATGAEIDEQCDIFVNAMGFLNKWKWPDIQGLHSFKGILTHSAAWPDDLDLKGKRVAVVGNGSSGIQIVANIQKDVSKLYTWVRTPTWMTAGFAQKYAGENGTNFEYSEEQKKRFRNDPDYYLKYRKSVEVEMVRGFYVFHKNTPDSMAAMKFAHTEMTGRLKGHEKLAEALIPKTFPVGCKRPTPGNGYLEALIEENVQVYCEGGLSQITPKGFIDPDGVEQEVDVIICATGFDTSWVPRFPIIANGINLQDLYAKKPIGYLGVGAPSMPNYFTFYGPYGPLGQGSAMPMIELFASYIVQMVRKIQLEDIKSITPKTEMIDQYAEHADLFNKRTVYDAPCRSWFKGGTIDGRIMLHPGTRLQYMELLSSPRYEDYHIKYRHGNAWYWLGNGFSMRDLDGRDLTFYLGLVDGIDEQRDYDV</sequence>
<dbReference type="PANTHER" id="PTHR42877">
    <property type="entry name" value="L-ORNITHINE N(5)-MONOOXYGENASE-RELATED"/>
    <property type="match status" value="1"/>
</dbReference>
<dbReference type="AlphaFoldDB" id="A0A177FL82"/>
<evidence type="ECO:0000256" key="4">
    <source>
        <dbReference type="ARBA" id="ARBA00022827"/>
    </source>
</evidence>
<evidence type="ECO:0000256" key="5">
    <source>
        <dbReference type="ARBA" id="ARBA00023002"/>
    </source>
</evidence>
<dbReference type="PANTHER" id="PTHR42877:SF7">
    <property type="entry name" value="FLAVIN-BINDING MONOOXYGENASE-RELATED"/>
    <property type="match status" value="1"/>
</dbReference>
<evidence type="ECO:0000313" key="7">
    <source>
        <dbReference type="Proteomes" id="UP000077002"/>
    </source>
</evidence>
<keyword evidence="4" id="KW-0274">FAD</keyword>
<dbReference type="Proteomes" id="UP000077002">
    <property type="component" value="Unassembled WGS sequence"/>
</dbReference>
<proteinExistence type="inferred from homology"/>
<evidence type="ECO:0000313" key="6">
    <source>
        <dbReference type="EMBL" id="OAG43899.1"/>
    </source>
</evidence>
<protein>
    <recommendedName>
        <fullName evidence="8">FAD/NAD(P)-binding domain-containing protein</fullName>
    </recommendedName>
</protein>
<name>A0A177FL82_9EURO</name>
<dbReference type="GO" id="GO:0004499">
    <property type="term" value="F:N,N-dimethylaniline monooxygenase activity"/>
    <property type="evidence" value="ECO:0007669"/>
    <property type="project" value="InterPro"/>
</dbReference>
<keyword evidence="3" id="KW-0285">Flavoprotein</keyword>
<dbReference type="GO" id="GO:0050661">
    <property type="term" value="F:NADP binding"/>
    <property type="evidence" value="ECO:0007669"/>
    <property type="project" value="InterPro"/>
</dbReference>
<accession>A0A177FL82</accession>
<dbReference type="Gene3D" id="3.50.50.60">
    <property type="entry name" value="FAD/NAD(P)-binding domain"/>
    <property type="match status" value="2"/>
</dbReference>
<reference evidence="6 7" key="1">
    <citation type="submission" date="2016-03" db="EMBL/GenBank/DDBJ databases">
        <title>Draft genome sequence of the Fonsecaea monophora CBS 269.37.</title>
        <authorList>
            <person name="Bombassaro A."/>
            <person name="Vinicius W.A."/>
            <person name="De Hoog S."/>
            <person name="Sun J."/>
            <person name="Souza E.M."/>
            <person name="Raittz R.T."/>
            <person name="Costa F."/>
            <person name="Leao A.C."/>
            <person name="Tadra-Sfeir M.Z."/>
            <person name="Baura V."/>
            <person name="Balsanelli E."/>
            <person name="Pedrosa F.O."/>
            <person name="Moreno L.F."/>
            <person name="Steffens M.B."/>
            <person name="Xi L."/>
            <person name="Bocca A.L."/>
            <person name="Felipe M.S."/>
            <person name="Teixeira M."/>
            <person name="Telles Filho F.Q."/>
            <person name="Azevedo C.M."/>
            <person name="Gomes R."/>
            <person name="Vicente V.A."/>
        </authorList>
    </citation>
    <scope>NUCLEOTIDE SEQUENCE [LARGE SCALE GENOMIC DNA]</scope>
    <source>
        <strain evidence="6 7">CBS 269.37</strain>
    </source>
</reference>
<gene>
    <name evidence="6" type="ORF">AYO21_01751</name>
</gene>
<dbReference type="GO" id="GO:0050660">
    <property type="term" value="F:flavin adenine dinucleotide binding"/>
    <property type="evidence" value="ECO:0007669"/>
    <property type="project" value="InterPro"/>
</dbReference>
<comment type="similarity">
    <text evidence="2">Belongs to the FAD-binding monooxygenase family.</text>
</comment>
<dbReference type="InterPro" id="IPR051209">
    <property type="entry name" value="FAD-bind_Monooxygenase_sf"/>
</dbReference>
<keyword evidence="5" id="KW-0560">Oxidoreductase</keyword>
<evidence type="ECO:0008006" key="8">
    <source>
        <dbReference type="Google" id="ProtNLM"/>
    </source>
</evidence>